<comment type="caution">
    <text evidence="2">The sequence shown here is derived from an EMBL/GenBank/DDBJ whole genome shotgun (WGS) entry which is preliminary data.</text>
</comment>
<dbReference type="AlphaFoldDB" id="A0A6A3GVM7"/>
<feature type="region of interest" description="Disordered" evidence="1">
    <location>
        <begin position="286"/>
        <end position="321"/>
    </location>
</feature>
<protein>
    <submittedName>
        <fullName evidence="2">Uncharacterized protein</fullName>
    </submittedName>
</protein>
<evidence type="ECO:0000313" key="3">
    <source>
        <dbReference type="Proteomes" id="UP000429607"/>
    </source>
</evidence>
<evidence type="ECO:0000313" key="2">
    <source>
        <dbReference type="EMBL" id="KAE8960993.1"/>
    </source>
</evidence>
<evidence type="ECO:0000256" key="1">
    <source>
        <dbReference type="SAM" id="MobiDB-lite"/>
    </source>
</evidence>
<reference evidence="2 3" key="1">
    <citation type="submission" date="2018-09" db="EMBL/GenBank/DDBJ databases">
        <title>Genomic investigation of the strawberry pathogen Phytophthora fragariae indicates pathogenicity is determined by transcriptional variation in three key races.</title>
        <authorList>
            <person name="Adams T.M."/>
            <person name="Armitage A.D."/>
            <person name="Sobczyk M.K."/>
            <person name="Bates H.J."/>
            <person name="Dunwell J.M."/>
            <person name="Nellist C.F."/>
            <person name="Harrison R.J."/>
        </authorList>
    </citation>
    <scope>NUCLEOTIDE SEQUENCE [LARGE SCALE GENOMIC DNA]</scope>
    <source>
        <strain evidence="2 3">SCRP249</strain>
    </source>
</reference>
<gene>
    <name evidence="2" type="ORF">PR001_g30188</name>
</gene>
<dbReference type="EMBL" id="QXFV01006594">
    <property type="protein sequence ID" value="KAE8960993.1"/>
    <property type="molecule type" value="Genomic_DNA"/>
</dbReference>
<sequence>MSKNKLSDSVVDKLSFNGNKGMFATYKEKLKAHLKAMSDALVVTELQAKRRRPVARYEDALVQEPVLEEPGPGASVEDQEYYALQVAFANNQQSHIKNLFNLTLPSGFADDKLTQKPVHKIWRAIEKLYGLNTASGVVELVGKFEIVASDFKSISHLFRQLKAARDQVNQNSAEALKIDLISQQIMLIKVLSILPGHLWGSAIVFTPEEFTLEKNESKLCAIFGNKSKAQIKGLTNTVSVHHVVPRDSRLLSQEWWAHLKNKCEKRKRDIELKVFRRNIWSYPSALKKARSDREPTPKMTGKGKFKAQAKGKERTVVSTND</sequence>
<accession>A0A6A3GVM7</accession>
<name>A0A6A3GVM7_9STRA</name>
<organism evidence="2 3">
    <name type="scientific">Phytophthora rubi</name>
    <dbReference type="NCBI Taxonomy" id="129364"/>
    <lineage>
        <taxon>Eukaryota</taxon>
        <taxon>Sar</taxon>
        <taxon>Stramenopiles</taxon>
        <taxon>Oomycota</taxon>
        <taxon>Peronosporomycetes</taxon>
        <taxon>Peronosporales</taxon>
        <taxon>Peronosporaceae</taxon>
        <taxon>Phytophthora</taxon>
    </lineage>
</organism>
<proteinExistence type="predicted"/>
<dbReference type="Proteomes" id="UP000429607">
    <property type="component" value="Unassembled WGS sequence"/>
</dbReference>